<reference evidence="1" key="1">
    <citation type="submission" date="2021-06" db="EMBL/GenBank/DDBJ databases">
        <authorList>
            <person name="Kallberg Y."/>
            <person name="Tangrot J."/>
            <person name="Rosling A."/>
        </authorList>
    </citation>
    <scope>NUCLEOTIDE SEQUENCE</scope>
    <source>
        <strain evidence="1">FL966</strain>
    </source>
</reference>
<name>A0A9N9C003_9GLOM</name>
<dbReference type="EMBL" id="CAJVQA010003729">
    <property type="protein sequence ID" value="CAG8581997.1"/>
    <property type="molecule type" value="Genomic_DNA"/>
</dbReference>
<dbReference type="AlphaFoldDB" id="A0A9N9C003"/>
<dbReference type="Proteomes" id="UP000789759">
    <property type="component" value="Unassembled WGS sequence"/>
</dbReference>
<keyword evidence="2" id="KW-1185">Reference proteome</keyword>
<accession>A0A9N9C003</accession>
<gene>
    <name evidence="1" type="ORF">CPELLU_LOCUS6135</name>
</gene>
<evidence type="ECO:0000313" key="1">
    <source>
        <dbReference type="EMBL" id="CAG8581997.1"/>
    </source>
</evidence>
<comment type="caution">
    <text evidence="1">The sequence shown here is derived from an EMBL/GenBank/DDBJ whole genome shotgun (WGS) entry which is preliminary data.</text>
</comment>
<proteinExistence type="predicted"/>
<evidence type="ECO:0000313" key="2">
    <source>
        <dbReference type="Proteomes" id="UP000789759"/>
    </source>
</evidence>
<sequence length="43" mass="5370">MYQMLIRISKWYKFKNMITKYLGTWFPSTLSKKNQIKQRINNK</sequence>
<protein>
    <submittedName>
        <fullName evidence="1">13866_t:CDS:1</fullName>
    </submittedName>
</protein>
<organism evidence="1 2">
    <name type="scientific">Cetraspora pellucida</name>
    <dbReference type="NCBI Taxonomy" id="1433469"/>
    <lineage>
        <taxon>Eukaryota</taxon>
        <taxon>Fungi</taxon>
        <taxon>Fungi incertae sedis</taxon>
        <taxon>Mucoromycota</taxon>
        <taxon>Glomeromycotina</taxon>
        <taxon>Glomeromycetes</taxon>
        <taxon>Diversisporales</taxon>
        <taxon>Gigasporaceae</taxon>
        <taxon>Cetraspora</taxon>
    </lineage>
</organism>